<gene>
    <name evidence="1" type="ORF">G6L72_09220</name>
    <name evidence="2" type="ORF">G6M88_02440</name>
</gene>
<reference evidence="1 4" key="1">
    <citation type="journal article" date="2020" name="Science">
        <title>Unexpected conservation and global transmission of agrobacterial virulence plasmids.</title>
        <authorList>
            <person name="Weisberg A.J."/>
            <person name="Davis E.W. 2nd"/>
            <person name="Tabima J."/>
            <person name="Belcher M.S."/>
            <person name="Miller M."/>
            <person name="Kuo C.H."/>
            <person name="Loper J.E."/>
            <person name="Grunwald N.J."/>
            <person name="Putnam M.L."/>
            <person name="Chang J.H."/>
        </authorList>
    </citation>
    <scope>NUCLEOTIDE SEQUENCE [LARGE SCALE GENOMIC DNA]</scope>
    <source>
        <strain evidence="1 4">A19/93</strain>
    </source>
</reference>
<dbReference type="AlphaFoldDB" id="A0AAE7QZ60"/>
<keyword evidence="4" id="KW-1185">Reference proteome</keyword>
<dbReference type="Proteomes" id="UP000663912">
    <property type="component" value="Chromosome 1"/>
</dbReference>
<dbReference type="EMBL" id="CP049206">
    <property type="protein sequence ID" value="QTF99327.1"/>
    <property type="molecule type" value="Genomic_DNA"/>
</dbReference>
<dbReference type="KEGG" id="arui:G6M88_02440"/>
<evidence type="ECO:0000313" key="3">
    <source>
        <dbReference type="Proteomes" id="UP000663912"/>
    </source>
</evidence>
<name>A0AAE7QZ60_9HYPH</name>
<protein>
    <submittedName>
        <fullName evidence="2">Uncharacterized protein</fullName>
    </submittedName>
</protein>
<evidence type="ECO:0000313" key="2">
    <source>
        <dbReference type="EMBL" id="QTF99327.1"/>
    </source>
</evidence>
<dbReference type="RefSeq" id="WP_065697986.1">
    <property type="nucleotide sequence ID" value="NZ_CP049206.1"/>
</dbReference>
<proteinExistence type="predicted"/>
<reference evidence="2" key="2">
    <citation type="submission" date="2020-02" db="EMBL/GenBank/DDBJ databases">
        <title>Unexpected conservation and global transmission of agrobacterial virulence plasmids.</title>
        <authorList>
            <person name="Weisberg A.J."/>
            <person name="Davis E.W. II"/>
            <person name="Tabima J.R."/>
            <person name="Belcher M.S."/>
            <person name="Miller M."/>
            <person name="Kuo C.-H."/>
            <person name="Loper J.E."/>
            <person name="Grunwald N.J."/>
            <person name="Putnam M.L."/>
            <person name="Chang J.H."/>
        </authorList>
    </citation>
    <scope>NUCLEOTIDE SEQUENCE</scope>
    <source>
        <strain evidence="2">W2/73</strain>
    </source>
</reference>
<dbReference type="Proteomes" id="UP000822331">
    <property type="component" value="Unassembled WGS sequence"/>
</dbReference>
<sequence>MASSPLAELSSSKAASQSEELRLFPLKSGPTFAGGANSTGASGIIFTGSTLEAGVYNDPFSCCSSYTLRNSVHAAVAAVTSDKSIVFAAKSVVDNLPCFACGAFDLDGKPRELTSEERYKLRIPLLSFSEKLSSILGSDPAVLGVQARSGDSSYGFKTKMTNSKHIFILNKPDSYTTYHDPHHIFEYENHVAGSYSVIGDPAYERSSNFSVEHDGHQVSNASLGASLRQDARSISANVSQGPTSRAYNAEAKNGDFSASLGRRYENKERTDMFGVGRGQTNMAYERSTGGRRSEKISHRIDKLTIEVSRTRDRQNGTDYRLQFNLTIPMR</sequence>
<dbReference type="EMBL" id="JAAMCP010000005">
    <property type="protein sequence ID" value="NTF36885.1"/>
    <property type="molecule type" value="Genomic_DNA"/>
</dbReference>
<accession>A0AAE7QZ60</accession>
<evidence type="ECO:0000313" key="4">
    <source>
        <dbReference type="Proteomes" id="UP000822331"/>
    </source>
</evidence>
<organism evidence="2 3">
    <name type="scientific">Agrobacterium rubi</name>
    <dbReference type="NCBI Taxonomy" id="28099"/>
    <lineage>
        <taxon>Bacteria</taxon>
        <taxon>Pseudomonadati</taxon>
        <taxon>Pseudomonadota</taxon>
        <taxon>Alphaproteobacteria</taxon>
        <taxon>Hyphomicrobiales</taxon>
        <taxon>Rhizobiaceae</taxon>
        <taxon>Rhizobium/Agrobacterium group</taxon>
        <taxon>Agrobacterium</taxon>
    </lineage>
</organism>
<evidence type="ECO:0000313" key="1">
    <source>
        <dbReference type="EMBL" id="NTF36885.1"/>
    </source>
</evidence>